<name>D6YVA9_WADCW</name>
<feature type="repeat" description="ANK" evidence="3">
    <location>
        <begin position="204"/>
        <end position="236"/>
    </location>
</feature>
<keyword evidence="1" id="KW-0677">Repeat</keyword>
<proteinExistence type="predicted"/>
<dbReference type="KEGG" id="wch:wcw_0703"/>
<evidence type="ECO:0000256" key="1">
    <source>
        <dbReference type="ARBA" id="ARBA00022737"/>
    </source>
</evidence>
<reference evidence="4 5" key="1">
    <citation type="journal article" date="2010" name="PLoS ONE">
        <title>The Waddlia genome: a window into chlamydial biology.</title>
        <authorList>
            <person name="Bertelli C."/>
            <person name="Collyn F."/>
            <person name="Croxatto A."/>
            <person name="Ruckert C."/>
            <person name="Polkinghorne A."/>
            <person name="Kebbi-Beghdadi C."/>
            <person name="Goesmann A."/>
            <person name="Vaughan L."/>
            <person name="Greub G."/>
        </authorList>
    </citation>
    <scope>NUCLEOTIDE SEQUENCE [LARGE SCALE GENOMIC DNA]</scope>
    <source>
        <strain evidence="5">ATCC VR-1470 / WSU 86-1044</strain>
    </source>
</reference>
<dbReference type="HOGENOM" id="CLU_415573_0_0_0"/>
<evidence type="ECO:0000256" key="2">
    <source>
        <dbReference type="ARBA" id="ARBA00023043"/>
    </source>
</evidence>
<dbReference type="Pfam" id="PF12796">
    <property type="entry name" value="Ank_2"/>
    <property type="match status" value="1"/>
</dbReference>
<dbReference type="SUPFAM" id="SSF48403">
    <property type="entry name" value="Ankyrin repeat"/>
    <property type="match status" value="1"/>
</dbReference>
<organism evidence="4 5">
    <name type="scientific">Waddlia chondrophila (strain ATCC VR-1470 / WSU 86-1044)</name>
    <dbReference type="NCBI Taxonomy" id="716544"/>
    <lineage>
        <taxon>Bacteria</taxon>
        <taxon>Pseudomonadati</taxon>
        <taxon>Chlamydiota</taxon>
        <taxon>Chlamydiia</taxon>
        <taxon>Parachlamydiales</taxon>
        <taxon>Waddliaceae</taxon>
        <taxon>Waddlia</taxon>
    </lineage>
</organism>
<dbReference type="GO" id="GO:0085020">
    <property type="term" value="P:protein K6-linked ubiquitination"/>
    <property type="evidence" value="ECO:0007669"/>
    <property type="project" value="TreeGrafter"/>
</dbReference>
<sequence length="660" mass="74725">MIAILNQNPQIEIAVIAAFKNRDPASLHALMAGGIGQKAICKICKKNHLSNTVFSKEVKKWEKSSAAEKIHAFATELFQTKDPEIFTSLLSYYLIAGGSLPSLPLPLSSSVKDLIVYFQALCRLQDKSHLDLFIEENKNNGELIDEIIKQDNVDLLQLIVPQERINIPMFRGNAPLHLACLHSAKTCISYLLESKADLNLPGRQQMTPLHCSVLACDLETAKELARRGADPTKRDINNEPPYALPLRLGNIRIASKVLIQWPLVIQEFRKSGNSFNLLKKQIKQDPIACLDSSFPLLELPFLFQDFEWMQMIAAQMTRSKYEEECQLLRGAYPGASFTLLEDAKLSLDQGHLIELGALAHQTLPDRKILDQTDLKDLLLLFDQINLTEPDKPGYRNPANIKDSNGESYSSENLRKKLTALITDISQRSPKAGAPPSCQAQAFEEWYQQLEDIVKAILLAVKKEPFEDAVPTLLELALAGGNCGGWIMGDALAIYRQKFSLVHDFRTQVLTVLNVFYQGLLDSFVSLNNGQNRHERTKIQCEIELSFGISEEERKNRSHFKDPFSSYKKNLPALIESFKNIYTPTKIIEEIDEALNGGKTSIDRELFIDWAKQHIPDDWKPNKPERTYAYLEEKVYDMETGKIKRSYLIFMLSELGILNFL</sequence>
<evidence type="ECO:0000313" key="4">
    <source>
        <dbReference type="EMBL" id="ADI38070.1"/>
    </source>
</evidence>
<evidence type="ECO:0000256" key="3">
    <source>
        <dbReference type="PROSITE-ProRule" id="PRU00023"/>
    </source>
</evidence>
<dbReference type="AlphaFoldDB" id="D6YVA9"/>
<dbReference type="EMBL" id="CP001928">
    <property type="protein sequence ID" value="ADI38070.1"/>
    <property type="molecule type" value="Genomic_DNA"/>
</dbReference>
<dbReference type="eggNOG" id="COG0666">
    <property type="taxonomic scope" value="Bacteria"/>
</dbReference>
<dbReference type="PANTHER" id="PTHR24171">
    <property type="entry name" value="ANKYRIN REPEAT DOMAIN-CONTAINING PROTEIN 39-RELATED"/>
    <property type="match status" value="1"/>
</dbReference>
<dbReference type="InterPro" id="IPR002110">
    <property type="entry name" value="Ankyrin_rpt"/>
</dbReference>
<dbReference type="SMART" id="SM00248">
    <property type="entry name" value="ANK"/>
    <property type="match status" value="2"/>
</dbReference>
<feature type="repeat" description="ANK" evidence="3">
    <location>
        <begin position="171"/>
        <end position="203"/>
    </location>
</feature>
<keyword evidence="5" id="KW-1185">Reference proteome</keyword>
<dbReference type="GO" id="GO:0004842">
    <property type="term" value="F:ubiquitin-protein transferase activity"/>
    <property type="evidence" value="ECO:0007669"/>
    <property type="project" value="TreeGrafter"/>
</dbReference>
<gene>
    <name evidence="4" type="ordered locus">wcw_0703</name>
</gene>
<accession>D6YVA9</accession>
<keyword evidence="2 3" id="KW-0040">ANK repeat</keyword>
<dbReference type="Proteomes" id="UP000001505">
    <property type="component" value="Chromosome"/>
</dbReference>
<dbReference type="RefSeq" id="WP_013181789.1">
    <property type="nucleotide sequence ID" value="NC_014225.1"/>
</dbReference>
<protein>
    <submittedName>
        <fullName evidence="4">Uncharacterized protein</fullName>
    </submittedName>
</protein>
<dbReference type="InterPro" id="IPR036770">
    <property type="entry name" value="Ankyrin_rpt-contain_sf"/>
</dbReference>
<dbReference type="PROSITE" id="PS50297">
    <property type="entry name" value="ANK_REP_REGION"/>
    <property type="match status" value="1"/>
</dbReference>
<dbReference type="OrthoDB" id="4722540at2"/>
<dbReference type="Gene3D" id="1.25.40.20">
    <property type="entry name" value="Ankyrin repeat-containing domain"/>
    <property type="match status" value="1"/>
</dbReference>
<dbReference type="PROSITE" id="PS50088">
    <property type="entry name" value="ANK_REPEAT"/>
    <property type="match status" value="2"/>
</dbReference>
<evidence type="ECO:0000313" key="5">
    <source>
        <dbReference type="Proteomes" id="UP000001505"/>
    </source>
</evidence>
<dbReference type="STRING" id="716544.wcw_0703"/>
<dbReference type="PANTHER" id="PTHR24171:SF8">
    <property type="entry name" value="BRCA1-ASSOCIATED RING DOMAIN PROTEIN 1"/>
    <property type="match status" value="1"/>
</dbReference>